<dbReference type="Proteomes" id="UP000663852">
    <property type="component" value="Unassembled WGS sequence"/>
</dbReference>
<gene>
    <name evidence="1" type="ORF">EDS130_LOCUS30937</name>
</gene>
<sequence length="126" mass="14552">MASSIDHPLLVTIPVNNNLIEQAYRMLESKYIHRQQDDFNVVTSTIKHSDMDKYIETLLEQHKNANEEVKNYIQRLKFISEGTNMAKALVTGTKTHISVYVFVTSRRKTNTSDDHKILIASMEKNI</sequence>
<evidence type="ECO:0000313" key="2">
    <source>
        <dbReference type="Proteomes" id="UP000663852"/>
    </source>
</evidence>
<evidence type="ECO:0000313" key="1">
    <source>
        <dbReference type="EMBL" id="CAF1307225.1"/>
    </source>
</evidence>
<organism evidence="1 2">
    <name type="scientific">Adineta ricciae</name>
    <name type="common">Rotifer</name>
    <dbReference type="NCBI Taxonomy" id="249248"/>
    <lineage>
        <taxon>Eukaryota</taxon>
        <taxon>Metazoa</taxon>
        <taxon>Spiralia</taxon>
        <taxon>Gnathifera</taxon>
        <taxon>Rotifera</taxon>
        <taxon>Eurotatoria</taxon>
        <taxon>Bdelloidea</taxon>
        <taxon>Adinetida</taxon>
        <taxon>Adinetidae</taxon>
        <taxon>Adineta</taxon>
    </lineage>
</organism>
<dbReference type="EMBL" id="CAJNOJ010000221">
    <property type="protein sequence ID" value="CAF1307225.1"/>
    <property type="molecule type" value="Genomic_DNA"/>
</dbReference>
<name>A0A815E5Y5_ADIRI</name>
<comment type="caution">
    <text evidence="1">The sequence shown here is derived from an EMBL/GenBank/DDBJ whole genome shotgun (WGS) entry which is preliminary data.</text>
</comment>
<dbReference type="AlphaFoldDB" id="A0A815E5Y5"/>
<accession>A0A815E5Y5</accession>
<reference evidence="1" key="1">
    <citation type="submission" date="2021-02" db="EMBL/GenBank/DDBJ databases">
        <authorList>
            <person name="Nowell W R."/>
        </authorList>
    </citation>
    <scope>NUCLEOTIDE SEQUENCE</scope>
</reference>
<proteinExistence type="predicted"/>
<protein>
    <submittedName>
        <fullName evidence="1">Uncharacterized protein</fullName>
    </submittedName>
</protein>